<dbReference type="AlphaFoldDB" id="A0A0A9FVD8"/>
<proteinExistence type="predicted"/>
<evidence type="ECO:0000313" key="2">
    <source>
        <dbReference type="EMBL" id="JAE15184.1"/>
    </source>
</evidence>
<reference evidence="2" key="1">
    <citation type="submission" date="2014-09" db="EMBL/GenBank/DDBJ databases">
        <authorList>
            <person name="Magalhaes I.L.F."/>
            <person name="Oliveira U."/>
            <person name="Santos F.R."/>
            <person name="Vidigal T.H.D.A."/>
            <person name="Brescovit A.D."/>
            <person name="Santos A.J."/>
        </authorList>
    </citation>
    <scope>NUCLEOTIDE SEQUENCE</scope>
    <source>
        <tissue evidence="2">Shoot tissue taken approximately 20 cm above the soil surface</tissue>
    </source>
</reference>
<accession>A0A0A9FVD8</accession>
<evidence type="ECO:0000256" key="1">
    <source>
        <dbReference type="SAM" id="MobiDB-lite"/>
    </source>
</evidence>
<reference evidence="2" key="2">
    <citation type="journal article" date="2015" name="Data Brief">
        <title>Shoot transcriptome of the giant reed, Arundo donax.</title>
        <authorList>
            <person name="Barrero R.A."/>
            <person name="Guerrero F.D."/>
            <person name="Moolhuijzen P."/>
            <person name="Goolsby J.A."/>
            <person name="Tidwell J."/>
            <person name="Bellgard S.E."/>
            <person name="Bellgard M.I."/>
        </authorList>
    </citation>
    <scope>NUCLEOTIDE SEQUENCE</scope>
    <source>
        <tissue evidence="2">Shoot tissue taken approximately 20 cm above the soil surface</tissue>
    </source>
</reference>
<dbReference type="EMBL" id="GBRH01182712">
    <property type="protein sequence ID" value="JAE15184.1"/>
    <property type="molecule type" value="Transcribed_RNA"/>
</dbReference>
<feature type="region of interest" description="Disordered" evidence="1">
    <location>
        <begin position="87"/>
        <end position="106"/>
    </location>
</feature>
<organism evidence="2">
    <name type="scientific">Arundo donax</name>
    <name type="common">Giant reed</name>
    <name type="synonym">Donax arundinaceus</name>
    <dbReference type="NCBI Taxonomy" id="35708"/>
    <lineage>
        <taxon>Eukaryota</taxon>
        <taxon>Viridiplantae</taxon>
        <taxon>Streptophyta</taxon>
        <taxon>Embryophyta</taxon>
        <taxon>Tracheophyta</taxon>
        <taxon>Spermatophyta</taxon>
        <taxon>Magnoliopsida</taxon>
        <taxon>Liliopsida</taxon>
        <taxon>Poales</taxon>
        <taxon>Poaceae</taxon>
        <taxon>PACMAD clade</taxon>
        <taxon>Arundinoideae</taxon>
        <taxon>Arundineae</taxon>
        <taxon>Arundo</taxon>
    </lineage>
</organism>
<name>A0A0A9FVD8_ARUDO</name>
<protein>
    <submittedName>
        <fullName evidence="2">Uncharacterized protein</fullName>
    </submittedName>
</protein>
<sequence>MAAAARRSLKLFSEVMVSESLRVTGLGPRKILSTGRGFPISRTNCCHLGGMSGQFKSPMATRRFFADCSDHKDTDVSNVLKDITETQSGLSKNFPKDENQDPNNSENVDHELLDVLKQMNKANTGISKYLNGLMNSKDPDHEIVKVLKEMSSANTRIYEFLNARKNSFTVDNEATEAPKELIKTSGRSCENLKKIAAGVNRVISLSEDSLAVNKLNKGYLMEIRDYLRS</sequence>